<organism evidence="1">
    <name type="scientific">Rhodanobacter sp. FW102-FHT14D07</name>
    <dbReference type="NCBI Taxonomy" id="3351462"/>
    <lineage>
        <taxon>Bacteria</taxon>
        <taxon>Pseudomonadati</taxon>
        <taxon>Pseudomonadota</taxon>
        <taxon>Gammaproteobacteria</taxon>
        <taxon>Lysobacterales</taxon>
        <taxon>Rhodanobacteraceae</taxon>
        <taxon>Rhodanobacter</taxon>
    </lineage>
</organism>
<name>A0AB74USB5_9GAMM</name>
<proteinExistence type="predicted"/>
<dbReference type="GO" id="GO:0006281">
    <property type="term" value="P:DNA repair"/>
    <property type="evidence" value="ECO:0007669"/>
    <property type="project" value="InterPro"/>
</dbReference>
<dbReference type="GO" id="GO:0000287">
    <property type="term" value="F:magnesium ion binding"/>
    <property type="evidence" value="ECO:0007669"/>
    <property type="project" value="InterPro"/>
</dbReference>
<evidence type="ECO:0000313" key="1">
    <source>
        <dbReference type="EMBL" id="XIA19161.1"/>
    </source>
</evidence>
<accession>A0AB74USB5</accession>
<dbReference type="GO" id="GO:0006310">
    <property type="term" value="P:DNA recombination"/>
    <property type="evidence" value="ECO:0007669"/>
    <property type="project" value="InterPro"/>
</dbReference>
<gene>
    <name evidence="1" type="ORF">ACFYG5_03180</name>
</gene>
<protein>
    <submittedName>
        <fullName evidence="1">RusA family crossover junction endodeoxyribonuclease</fullName>
    </submittedName>
</protein>
<reference evidence="1" key="1">
    <citation type="submission" date="2024-10" db="EMBL/GenBank/DDBJ databases">
        <authorList>
            <person name="Lesea H.P."/>
            <person name="Kuehl J.V."/>
            <person name="Chandonia J.-M."/>
        </authorList>
    </citation>
    <scope>NUCLEOTIDE SEQUENCE</scope>
    <source>
        <strain evidence="1">FW102-FHT14D07</strain>
    </source>
</reference>
<dbReference type="RefSeq" id="WP_395119656.1">
    <property type="nucleotide sequence ID" value="NZ_CP170721.1"/>
</dbReference>
<sequence>MNAPQIRTEQVSASFARDEILRPQSVTLVLPYPISANRYWATRIITPKGSRRQMALTYVTPEAKQYREDCAKLAIAAGVRPLAGRVCIELQLYPHRPLDWAKRARKDPDYWADTVQCIDLGNCEKVLSDALNGIAWADDKQHHRIVKDRMEPDEHGARVVVTISPIVREAIAPELFP</sequence>
<dbReference type="Pfam" id="PF05866">
    <property type="entry name" value="RusA"/>
    <property type="match status" value="1"/>
</dbReference>
<dbReference type="EMBL" id="CP170721">
    <property type="protein sequence ID" value="XIA19161.1"/>
    <property type="molecule type" value="Genomic_DNA"/>
</dbReference>
<dbReference type="InterPro" id="IPR036614">
    <property type="entry name" value="RusA-like_sf"/>
</dbReference>
<dbReference type="SUPFAM" id="SSF103084">
    <property type="entry name" value="Holliday junction resolvase RusA"/>
    <property type="match status" value="1"/>
</dbReference>
<dbReference type="InterPro" id="IPR008822">
    <property type="entry name" value="Endonuclease_RusA-like"/>
</dbReference>
<dbReference type="Gene3D" id="3.30.1330.70">
    <property type="entry name" value="Holliday junction resolvase RusA"/>
    <property type="match status" value="1"/>
</dbReference>
<dbReference type="AlphaFoldDB" id="A0AB74USB5"/>